<reference evidence="1" key="1">
    <citation type="submission" date="2017-02" db="EMBL/GenBank/DDBJ databases">
        <title>Delving into the versatile metabolic prowess of the omnipresent phylum Bacteroidetes.</title>
        <authorList>
            <person name="Nobu M.K."/>
            <person name="Mei R."/>
            <person name="Narihiro T."/>
            <person name="Kuroda K."/>
            <person name="Liu W.-T."/>
        </authorList>
    </citation>
    <scope>NUCLEOTIDE SEQUENCE</scope>
    <source>
        <strain evidence="1">ADurb.Bin160</strain>
    </source>
</reference>
<comment type="caution">
    <text evidence="1">The sequence shown here is derived from an EMBL/GenBank/DDBJ whole genome shotgun (WGS) entry which is preliminary data.</text>
</comment>
<gene>
    <name evidence="1" type="ORF">BWY04_01226</name>
</gene>
<sequence length="200" mass="23786">MEKLDIRSGMKFKMLSRNLLEYLGPEDIFDFSGNDEFTNNVSRLFKEALELTDELFEDIPKEALNDDLIKYFFDNDGYYQLEITGRTEDTPNAFCIDMKYNPNFKDEKETKLFTLIMTADDIRGFLEEKIMVYDVPKFFFMHDEKLCAATPVDLLGDYIELFRNDDGKFKYLGTYPLNKEKTKFELDGMKFYLKDFYRDI</sequence>
<dbReference type="EMBL" id="MWDB01000034">
    <property type="protein sequence ID" value="OQB40715.1"/>
    <property type="molecule type" value="Genomic_DNA"/>
</dbReference>
<dbReference type="Proteomes" id="UP000485621">
    <property type="component" value="Unassembled WGS sequence"/>
</dbReference>
<accession>A0A1V5ZKL2</accession>
<organism evidence="1">
    <name type="scientific">candidate division CPR1 bacterium ADurb.Bin160</name>
    <dbReference type="NCBI Taxonomy" id="1852826"/>
    <lineage>
        <taxon>Bacteria</taxon>
        <taxon>candidate division CPR1</taxon>
    </lineage>
</organism>
<name>A0A1V5ZKL2_9BACT</name>
<protein>
    <submittedName>
        <fullName evidence="1">Uncharacterized protein</fullName>
    </submittedName>
</protein>
<proteinExistence type="predicted"/>
<evidence type="ECO:0000313" key="1">
    <source>
        <dbReference type="EMBL" id="OQB40715.1"/>
    </source>
</evidence>
<dbReference type="AlphaFoldDB" id="A0A1V5ZKL2"/>